<evidence type="ECO:0000256" key="2">
    <source>
        <dbReference type="RuleBase" id="RU000408"/>
    </source>
</evidence>
<feature type="domain" description="CSD" evidence="4">
    <location>
        <begin position="2"/>
        <end position="67"/>
    </location>
</feature>
<dbReference type="PANTHER" id="PTHR12962:SF1">
    <property type="entry name" value="COLD SHOCK DOMAIN-CONTAINING PROTEIN CG9705"/>
    <property type="match status" value="1"/>
</dbReference>
<dbReference type="InterPro" id="IPR019844">
    <property type="entry name" value="CSD_CS"/>
</dbReference>
<dbReference type="PANTHER" id="PTHR12962">
    <property type="entry name" value="CALCIUM-REGULATED HEAT STABLE PROTEIN CRHSP-24-RELATED"/>
    <property type="match status" value="1"/>
</dbReference>
<comment type="caution">
    <text evidence="5">The sequence shown here is derived from an EMBL/GenBank/DDBJ whole genome shotgun (WGS) entry which is preliminary data.</text>
</comment>
<dbReference type="InterPro" id="IPR011129">
    <property type="entry name" value="CSD"/>
</dbReference>
<dbReference type="InterPro" id="IPR052069">
    <property type="entry name" value="Ca-reg_mRNA-binding_domain"/>
</dbReference>
<reference evidence="5 6" key="1">
    <citation type="submission" date="2023-07" db="EMBL/GenBank/DDBJ databases">
        <title>Sorghum-associated microbial communities from plants grown in Nebraska, USA.</title>
        <authorList>
            <person name="Schachtman D."/>
        </authorList>
    </citation>
    <scope>NUCLEOTIDE SEQUENCE [LARGE SCALE GENOMIC DNA]</scope>
    <source>
        <strain evidence="5 6">BE310</strain>
    </source>
</reference>
<comment type="subcellular location">
    <subcellularLocation>
        <location evidence="2">Cytoplasm</location>
    </subcellularLocation>
</comment>
<dbReference type="RefSeq" id="WP_056873741.1">
    <property type="nucleotide sequence ID" value="NZ_JAVDXQ010000002.1"/>
</dbReference>
<dbReference type="PROSITE" id="PS00352">
    <property type="entry name" value="CSD_1"/>
    <property type="match status" value="1"/>
</dbReference>
<dbReference type="InterPro" id="IPR008613">
    <property type="entry name" value="Excalibur_Ca-bd_domain"/>
</dbReference>
<organism evidence="5 6">
    <name type="scientific">Pelomonas aquatica</name>
    <dbReference type="NCBI Taxonomy" id="431058"/>
    <lineage>
        <taxon>Bacteria</taxon>
        <taxon>Pseudomonadati</taxon>
        <taxon>Pseudomonadota</taxon>
        <taxon>Betaproteobacteria</taxon>
        <taxon>Burkholderiales</taxon>
        <taxon>Sphaerotilaceae</taxon>
        <taxon>Roseateles</taxon>
    </lineage>
</organism>
<evidence type="ECO:0000256" key="1">
    <source>
        <dbReference type="ARBA" id="ARBA00022553"/>
    </source>
</evidence>
<dbReference type="SUPFAM" id="SSF50249">
    <property type="entry name" value="Nucleic acid-binding proteins"/>
    <property type="match status" value="1"/>
</dbReference>
<accession>A0ABU1Z640</accession>
<evidence type="ECO:0000256" key="3">
    <source>
        <dbReference type="SAM" id="Phobius"/>
    </source>
</evidence>
<dbReference type="InterPro" id="IPR012340">
    <property type="entry name" value="NA-bd_OB-fold"/>
</dbReference>
<dbReference type="Gene3D" id="2.40.50.140">
    <property type="entry name" value="Nucleic acid-binding proteins"/>
    <property type="match status" value="1"/>
</dbReference>
<dbReference type="Proteomes" id="UP001180536">
    <property type="component" value="Unassembled WGS sequence"/>
</dbReference>
<keyword evidence="3" id="KW-0472">Membrane</keyword>
<dbReference type="PROSITE" id="PS51857">
    <property type="entry name" value="CSD_2"/>
    <property type="match status" value="1"/>
</dbReference>
<protein>
    <submittedName>
        <fullName evidence="5">Cold shock CspA family protein</fullName>
    </submittedName>
</protein>
<sequence>MPFIGTLRTWHDDRGFGFIAPTHGGAEVFVHISAFPRDGSRPTQGEQLRYELGRGKNGEVQAVGVTRLAVGTPPPPRRDSRPAPRSRWPLLVVIVALGFAAVWGYGKLRPPATTPAVAPQPLAAPEVAAPSGGFRCDGRQHCSQMTSCAEATFFLKHCPDVKMDGNHDGVPCEQQWCGR</sequence>
<feature type="transmembrane region" description="Helical" evidence="3">
    <location>
        <begin position="88"/>
        <end position="106"/>
    </location>
</feature>
<name>A0ABU1Z640_9BURK</name>
<keyword evidence="3" id="KW-1133">Transmembrane helix</keyword>
<dbReference type="InterPro" id="IPR002059">
    <property type="entry name" value="CSP_DNA-bd"/>
</dbReference>
<dbReference type="Pfam" id="PF05901">
    <property type="entry name" value="Excalibur"/>
    <property type="match status" value="1"/>
</dbReference>
<dbReference type="SMART" id="SM00357">
    <property type="entry name" value="CSP"/>
    <property type="match status" value="1"/>
</dbReference>
<evidence type="ECO:0000313" key="5">
    <source>
        <dbReference type="EMBL" id="MDR7296080.1"/>
    </source>
</evidence>
<dbReference type="Pfam" id="PF00313">
    <property type="entry name" value="CSD"/>
    <property type="match status" value="1"/>
</dbReference>
<evidence type="ECO:0000259" key="4">
    <source>
        <dbReference type="PROSITE" id="PS51857"/>
    </source>
</evidence>
<keyword evidence="6" id="KW-1185">Reference proteome</keyword>
<gene>
    <name evidence="5" type="ORF">J2X16_001419</name>
</gene>
<evidence type="ECO:0000313" key="6">
    <source>
        <dbReference type="Proteomes" id="UP001180536"/>
    </source>
</evidence>
<proteinExistence type="predicted"/>
<keyword evidence="1" id="KW-0597">Phosphoprotein</keyword>
<dbReference type="CDD" id="cd04458">
    <property type="entry name" value="CSP_CDS"/>
    <property type="match status" value="1"/>
</dbReference>
<dbReference type="EMBL" id="JAVDXQ010000002">
    <property type="protein sequence ID" value="MDR7296080.1"/>
    <property type="molecule type" value="Genomic_DNA"/>
</dbReference>
<keyword evidence="3" id="KW-0812">Transmembrane</keyword>